<dbReference type="InterPro" id="IPR052345">
    <property type="entry name" value="Rad_response_metalloprotease"/>
</dbReference>
<evidence type="ECO:0000313" key="4">
    <source>
        <dbReference type="Proteomes" id="UP001595377"/>
    </source>
</evidence>
<dbReference type="InterPro" id="IPR010359">
    <property type="entry name" value="IrrE_HExxH"/>
</dbReference>
<reference evidence="4" key="1">
    <citation type="journal article" date="2019" name="Int. J. Syst. Evol. Microbiol.">
        <title>The Global Catalogue of Microorganisms (GCM) 10K type strain sequencing project: providing services to taxonomists for standard genome sequencing and annotation.</title>
        <authorList>
            <consortium name="The Broad Institute Genomics Platform"/>
            <consortium name="The Broad Institute Genome Sequencing Center for Infectious Disease"/>
            <person name="Wu L."/>
            <person name="Ma J."/>
        </authorList>
    </citation>
    <scope>NUCLEOTIDE SEQUENCE [LARGE SCALE GENOMIC DNA]</scope>
    <source>
        <strain evidence="4">KCTC 52677</strain>
    </source>
</reference>
<feature type="domain" description="HTH cro/C1-type" evidence="2">
    <location>
        <begin position="9"/>
        <end position="64"/>
    </location>
</feature>
<dbReference type="Gene3D" id="1.10.10.2910">
    <property type="match status" value="1"/>
</dbReference>
<evidence type="ECO:0000259" key="2">
    <source>
        <dbReference type="PROSITE" id="PS50943"/>
    </source>
</evidence>
<sequence>MTTTIGARIKSLREQRRLSQEDLAEQFGFKDRQTLSAIETGDRKVAADELLRAAQIFDVSIDYFTDPFMLAGEGRFSWRQTGIDGDRLRGYEESAGRLIAAFRTLARQTGRKPPLMRPALSLSRQSSFDDASAAGERFAAEFGLGDVPASRLADVMAEKLGILVLMVDPIEGVSGAACRLPELDVVLINRNEIAGRRHFDLAHELFHILTWDKMPPEHIEEVMPKKRSRIEQLADNFASALLMPGAVLDRFGEWGSLAGEELVDRLNAVADELLVTSQALRWRLVGMGRLSRAQSDAISDDGLRNNGRAKPGRTEAPPLFSRPFVQIVAAALDEGQTSIRRIASILDLAIDDFAELFASHGVEAPYEL</sequence>
<comment type="caution">
    <text evidence="3">The sequence shown here is derived from an EMBL/GenBank/DDBJ whole genome shotgun (WGS) entry which is preliminary data.</text>
</comment>
<dbReference type="SMART" id="SM00530">
    <property type="entry name" value="HTH_XRE"/>
    <property type="match status" value="1"/>
</dbReference>
<dbReference type="InterPro" id="IPR001387">
    <property type="entry name" value="Cro/C1-type_HTH"/>
</dbReference>
<dbReference type="PANTHER" id="PTHR43236:SF1">
    <property type="entry name" value="BLL7220 PROTEIN"/>
    <property type="match status" value="1"/>
</dbReference>
<protein>
    <submittedName>
        <fullName evidence="3">Helix-turn-helix domain-containing protein</fullName>
    </submittedName>
</protein>
<keyword evidence="4" id="KW-1185">Reference proteome</keyword>
<evidence type="ECO:0000256" key="1">
    <source>
        <dbReference type="ARBA" id="ARBA00007227"/>
    </source>
</evidence>
<organism evidence="3 4">
    <name type="scientific">Shinella pollutisoli</name>
    <dbReference type="NCBI Taxonomy" id="2250594"/>
    <lineage>
        <taxon>Bacteria</taxon>
        <taxon>Pseudomonadati</taxon>
        <taxon>Pseudomonadota</taxon>
        <taxon>Alphaproteobacteria</taxon>
        <taxon>Hyphomicrobiales</taxon>
        <taxon>Rhizobiaceae</taxon>
        <taxon>Shinella</taxon>
    </lineage>
</organism>
<dbReference type="Pfam" id="PF01381">
    <property type="entry name" value="HTH_3"/>
    <property type="match status" value="1"/>
</dbReference>
<accession>A0ABV7DP53</accession>
<dbReference type="InterPro" id="IPR010982">
    <property type="entry name" value="Lambda_DNA-bd_dom_sf"/>
</dbReference>
<dbReference type="EMBL" id="JBHRSP010000044">
    <property type="protein sequence ID" value="MFC3076013.1"/>
    <property type="molecule type" value="Genomic_DNA"/>
</dbReference>
<comment type="similarity">
    <text evidence="1">Belongs to the short-chain fatty acyl-CoA assimilation regulator (ScfR) family.</text>
</comment>
<gene>
    <name evidence="3" type="ORF">ACFOHH_23070</name>
</gene>
<dbReference type="Proteomes" id="UP001595377">
    <property type="component" value="Unassembled WGS sequence"/>
</dbReference>
<evidence type="ECO:0000313" key="3">
    <source>
        <dbReference type="EMBL" id="MFC3076013.1"/>
    </source>
</evidence>
<name>A0ABV7DP53_9HYPH</name>
<dbReference type="PANTHER" id="PTHR43236">
    <property type="entry name" value="ANTITOXIN HIGA1"/>
    <property type="match status" value="1"/>
</dbReference>
<dbReference type="CDD" id="cd00093">
    <property type="entry name" value="HTH_XRE"/>
    <property type="match status" value="1"/>
</dbReference>
<dbReference type="SUPFAM" id="SSF47413">
    <property type="entry name" value="lambda repressor-like DNA-binding domains"/>
    <property type="match status" value="1"/>
</dbReference>
<proteinExistence type="inferred from homology"/>
<dbReference type="RefSeq" id="WP_257318395.1">
    <property type="nucleotide sequence ID" value="NZ_JANFDG010000053.1"/>
</dbReference>
<dbReference type="Pfam" id="PF06114">
    <property type="entry name" value="Peptidase_M78"/>
    <property type="match status" value="1"/>
</dbReference>
<dbReference type="PROSITE" id="PS50943">
    <property type="entry name" value="HTH_CROC1"/>
    <property type="match status" value="1"/>
</dbReference>
<dbReference type="Gene3D" id="1.10.260.40">
    <property type="entry name" value="lambda repressor-like DNA-binding domains"/>
    <property type="match status" value="1"/>
</dbReference>